<feature type="binding site" evidence="6">
    <location>
        <position position="102"/>
    </location>
    <ligand>
        <name>S-adenosyl-L-methionine</name>
        <dbReference type="ChEBI" id="CHEBI:59789"/>
    </ligand>
</feature>
<evidence type="ECO:0000256" key="1">
    <source>
        <dbReference type="ARBA" id="ARBA00022490"/>
    </source>
</evidence>
<dbReference type="PANTHER" id="PTHR42971">
    <property type="entry name" value="TRNA (CYTIDINE(34)-2'-O)-METHYLTRANSFERASE"/>
    <property type="match status" value="1"/>
</dbReference>
<dbReference type="NCBIfam" id="TIGR00185">
    <property type="entry name" value="tRNA_yibK_trmL"/>
    <property type="match status" value="1"/>
</dbReference>
<evidence type="ECO:0000256" key="2">
    <source>
        <dbReference type="ARBA" id="ARBA00022603"/>
    </source>
</evidence>
<dbReference type="HAMAP" id="MF_01885">
    <property type="entry name" value="tRNA_methyltr_TrmL"/>
    <property type="match status" value="1"/>
</dbReference>
<comment type="subunit">
    <text evidence="6">Homodimer.</text>
</comment>
<dbReference type="EC" id="2.1.1.207" evidence="6"/>
<protein>
    <recommendedName>
        <fullName evidence="6">tRNA (cytidine(34)-2'-O)-methyltransferase</fullName>
        <ecNumber evidence="6">2.1.1.207</ecNumber>
    </recommendedName>
    <alternativeName>
        <fullName evidence="6">tRNA (cytidine/uridine-2'-O-)-methyltransferase TrmL</fullName>
    </alternativeName>
</protein>
<comment type="caution">
    <text evidence="8">The sequence shown here is derived from an EMBL/GenBank/DDBJ whole genome shotgun (WGS) entry which is preliminary data.</text>
</comment>
<feature type="binding site" evidence="6">
    <location>
        <position position="124"/>
    </location>
    <ligand>
        <name>S-adenosyl-L-methionine</name>
        <dbReference type="ChEBI" id="CHEBI:59789"/>
    </ligand>
</feature>
<organism evidence="8 9">
    <name type="scientific">Acidovorax lacteus</name>
    <dbReference type="NCBI Taxonomy" id="1924988"/>
    <lineage>
        <taxon>Bacteria</taxon>
        <taxon>Pseudomonadati</taxon>
        <taxon>Pseudomonadota</taxon>
        <taxon>Betaproteobacteria</taxon>
        <taxon>Burkholderiales</taxon>
        <taxon>Comamonadaceae</taxon>
        <taxon>Acidovorax</taxon>
    </lineage>
</organism>
<evidence type="ECO:0000256" key="3">
    <source>
        <dbReference type="ARBA" id="ARBA00022679"/>
    </source>
</evidence>
<feature type="binding site" evidence="6">
    <location>
        <position position="132"/>
    </location>
    <ligand>
        <name>S-adenosyl-L-methionine</name>
        <dbReference type="ChEBI" id="CHEBI:59789"/>
    </ligand>
</feature>
<dbReference type="SUPFAM" id="SSF75217">
    <property type="entry name" value="alpha/beta knot"/>
    <property type="match status" value="1"/>
</dbReference>
<feature type="domain" description="tRNA/rRNA methyltransferase SpoU type" evidence="7">
    <location>
        <begin position="2"/>
        <end position="143"/>
    </location>
</feature>
<dbReference type="Gene3D" id="3.40.1280.10">
    <property type="match status" value="1"/>
</dbReference>
<keyword evidence="5 6" id="KW-0819">tRNA processing</keyword>
<name>A0ABP8L932_9BURK</name>
<proteinExistence type="inferred from homology"/>
<keyword evidence="2 6" id="KW-0489">Methyltransferase</keyword>
<dbReference type="InterPro" id="IPR001537">
    <property type="entry name" value="SpoU_MeTrfase"/>
</dbReference>
<comment type="similarity">
    <text evidence="6">Belongs to the class IV-like SAM-binding methyltransferase superfamily. RNA methyltransferase TrmH family. TrmL subfamily.</text>
</comment>
<dbReference type="PIRSF" id="PIRSF029256">
    <property type="entry name" value="SpoU_TrmH_prd"/>
    <property type="match status" value="1"/>
</dbReference>
<keyword evidence="9" id="KW-1185">Reference proteome</keyword>
<dbReference type="PANTHER" id="PTHR42971:SF1">
    <property type="entry name" value="TRNA (CYTIDINE(34)-2'-O)-METHYLTRANSFERASE"/>
    <property type="match status" value="1"/>
</dbReference>
<dbReference type="Pfam" id="PF00588">
    <property type="entry name" value="SpoU_methylase"/>
    <property type="match status" value="1"/>
</dbReference>
<sequence length="176" mass="19428">MFHVVLVEPEIPPNTGNVIRLCANTGCTLHLIEPLGFSMEDRLMRRAGLDYHEYAEVRRHAGWTAFVRDLQPDPSRMFAMTTHATQGVYDTAFQPGDWLVFGAETRGLPPALRESFPPAQRLRLPMVPGQRSLNLSNAVAVTVFEAWRQNGFAQPGQAVPPRAPAQNLAGLNVQAG</sequence>
<evidence type="ECO:0000313" key="9">
    <source>
        <dbReference type="Proteomes" id="UP001501788"/>
    </source>
</evidence>
<dbReference type="Proteomes" id="UP001501788">
    <property type="component" value="Unassembled WGS sequence"/>
</dbReference>
<keyword evidence="3 6" id="KW-0808">Transferase</keyword>
<keyword evidence="4 6" id="KW-0949">S-adenosyl-L-methionine</keyword>
<dbReference type="InterPro" id="IPR029028">
    <property type="entry name" value="Alpha/beta_knot_MTases"/>
</dbReference>
<comment type="catalytic activity">
    <reaction evidence="6">
        <text>5-carboxymethylaminomethyluridine(34) in tRNA(Leu) + S-adenosyl-L-methionine = 5-carboxymethylaminomethyl-2'-O-methyluridine(34) in tRNA(Leu) + S-adenosyl-L-homocysteine + H(+)</text>
        <dbReference type="Rhea" id="RHEA:43088"/>
        <dbReference type="Rhea" id="RHEA-COMP:10333"/>
        <dbReference type="Rhea" id="RHEA-COMP:10334"/>
        <dbReference type="ChEBI" id="CHEBI:15378"/>
        <dbReference type="ChEBI" id="CHEBI:57856"/>
        <dbReference type="ChEBI" id="CHEBI:59789"/>
        <dbReference type="ChEBI" id="CHEBI:74508"/>
        <dbReference type="ChEBI" id="CHEBI:74511"/>
        <dbReference type="EC" id="2.1.1.207"/>
    </reaction>
</comment>
<comment type="function">
    <text evidence="6">Methylates the ribose at the nucleotide 34 wobble position in the two leucyl isoacceptors tRNA(Leu)(CmAA) and tRNA(Leu)(cmnm5UmAA). Catalyzes the methyl transfer from S-adenosyl-L-methionine to the 2'-OH of the wobble nucleotide.</text>
</comment>
<evidence type="ECO:0000256" key="5">
    <source>
        <dbReference type="ARBA" id="ARBA00022694"/>
    </source>
</evidence>
<dbReference type="RefSeq" id="WP_345063256.1">
    <property type="nucleotide sequence ID" value="NZ_BAABEX010000011.1"/>
</dbReference>
<comment type="catalytic activity">
    <reaction evidence="6">
        <text>cytidine(34) in tRNA + S-adenosyl-L-methionine = 2'-O-methylcytidine(34) in tRNA + S-adenosyl-L-homocysteine + H(+)</text>
        <dbReference type="Rhea" id="RHEA:43084"/>
        <dbReference type="Rhea" id="RHEA-COMP:10331"/>
        <dbReference type="Rhea" id="RHEA-COMP:10332"/>
        <dbReference type="ChEBI" id="CHEBI:15378"/>
        <dbReference type="ChEBI" id="CHEBI:57856"/>
        <dbReference type="ChEBI" id="CHEBI:59789"/>
        <dbReference type="ChEBI" id="CHEBI:74495"/>
        <dbReference type="ChEBI" id="CHEBI:82748"/>
        <dbReference type="EC" id="2.1.1.207"/>
    </reaction>
</comment>
<gene>
    <name evidence="6 8" type="primary">trmL</name>
    <name evidence="8" type="ORF">GCM10023090_16680</name>
</gene>
<dbReference type="CDD" id="cd18094">
    <property type="entry name" value="SpoU-like_TrmL"/>
    <property type="match status" value="1"/>
</dbReference>
<dbReference type="EMBL" id="BAABEX010000011">
    <property type="protein sequence ID" value="GAA4423914.1"/>
    <property type="molecule type" value="Genomic_DNA"/>
</dbReference>
<evidence type="ECO:0000256" key="4">
    <source>
        <dbReference type="ARBA" id="ARBA00022691"/>
    </source>
</evidence>
<evidence type="ECO:0000256" key="6">
    <source>
        <dbReference type="HAMAP-Rule" id="MF_01885"/>
    </source>
</evidence>
<reference evidence="9" key="1">
    <citation type="journal article" date="2019" name="Int. J. Syst. Evol. Microbiol.">
        <title>The Global Catalogue of Microorganisms (GCM) 10K type strain sequencing project: providing services to taxonomists for standard genome sequencing and annotation.</title>
        <authorList>
            <consortium name="The Broad Institute Genomics Platform"/>
            <consortium name="The Broad Institute Genome Sequencing Center for Infectious Disease"/>
            <person name="Wu L."/>
            <person name="Ma J."/>
        </authorList>
    </citation>
    <scope>NUCLEOTIDE SEQUENCE [LARGE SCALE GENOMIC DNA]</scope>
    <source>
        <strain evidence="9">JCM 31890</strain>
    </source>
</reference>
<evidence type="ECO:0000259" key="7">
    <source>
        <dbReference type="Pfam" id="PF00588"/>
    </source>
</evidence>
<dbReference type="InterPro" id="IPR029026">
    <property type="entry name" value="tRNA_m1G_MTases_N"/>
</dbReference>
<dbReference type="InterPro" id="IPR016914">
    <property type="entry name" value="TrmL"/>
</dbReference>
<accession>A0ABP8L932</accession>
<evidence type="ECO:0000313" key="8">
    <source>
        <dbReference type="EMBL" id="GAA4423914.1"/>
    </source>
</evidence>
<keyword evidence="1 6" id="KW-0963">Cytoplasm</keyword>
<comment type="subcellular location">
    <subcellularLocation>
        <location evidence="6">Cytoplasm</location>
    </subcellularLocation>
</comment>
<feature type="binding site" evidence="6">
    <location>
        <position position="80"/>
    </location>
    <ligand>
        <name>S-adenosyl-L-methionine</name>
        <dbReference type="ChEBI" id="CHEBI:59789"/>
    </ligand>
</feature>